<dbReference type="GO" id="GO:0055085">
    <property type="term" value="P:transmembrane transport"/>
    <property type="evidence" value="ECO:0007669"/>
    <property type="project" value="InterPro"/>
</dbReference>
<feature type="transmembrane region" description="Helical" evidence="8">
    <location>
        <begin position="9"/>
        <end position="28"/>
    </location>
</feature>
<evidence type="ECO:0000256" key="1">
    <source>
        <dbReference type="ARBA" id="ARBA00004651"/>
    </source>
</evidence>
<feature type="transmembrane region" description="Helical" evidence="8">
    <location>
        <begin position="251"/>
        <end position="279"/>
    </location>
</feature>
<evidence type="ECO:0000256" key="8">
    <source>
        <dbReference type="RuleBase" id="RU363032"/>
    </source>
</evidence>
<keyword evidence="5 8" id="KW-0812">Transmembrane</keyword>
<feature type="domain" description="ABC transmembrane type-1" evidence="9">
    <location>
        <begin position="64"/>
        <end position="270"/>
    </location>
</feature>
<gene>
    <name evidence="10" type="ORF">HYQ43_22945</name>
</gene>
<dbReference type="GO" id="GO:0005886">
    <property type="term" value="C:plasma membrane"/>
    <property type="evidence" value="ECO:0007669"/>
    <property type="project" value="UniProtKB-SubCell"/>
</dbReference>
<dbReference type="PROSITE" id="PS50928">
    <property type="entry name" value="ABC_TM1"/>
    <property type="match status" value="1"/>
</dbReference>
<comment type="subcellular location">
    <subcellularLocation>
        <location evidence="1 8">Cell membrane</location>
        <topology evidence="1 8">Multi-pass membrane protein</topology>
    </subcellularLocation>
</comment>
<reference evidence="10 11" key="1">
    <citation type="submission" date="2020-07" db="EMBL/GenBank/DDBJ databases">
        <title>The complete genome of Paracoccus pantotrophus ACCC 10489.</title>
        <authorList>
            <person name="Si Y."/>
        </authorList>
    </citation>
    <scope>NUCLEOTIDE SEQUENCE [LARGE SCALE GENOMIC DNA]</scope>
    <source>
        <strain evidence="10 11">ACCC10489</strain>
        <plasmid evidence="10 11">unnamed2</plasmid>
    </source>
</reference>
<keyword evidence="4" id="KW-1003">Cell membrane</keyword>
<dbReference type="Pfam" id="PF00528">
    <property type="entry name" value="BPD_transp_1"/>
    <property type="match status" value="1"/>
</dbReference>
<keyword evidence="10" id="KW-0614">Plasmid</keyword>
<evidence type="ECO:0000313" key="11">
    <source>
        <dbReference type="Proteomes" id="UP000509322"/>
    </source>
</evidence>
<accession>A0A7H9C0E4</accession>
<evidence type="ECO:0000256" key="7">
    <source>
        <dbReference type="ARBA" id="ARBA00023136"/>
    </source>
</evidence>
<feature type="transmembrane region" description="Helical" evidence="8">
    <location>
        <begin position="102"/>
        <end position="123"/>
    </location>
</feature>
<dbReference type="RefSeq" id="WP_179922345.1">
    <property type="nucleotide sequence ID" value="NZ_CP058692.1"/>
</dbReference>
<dbReference type="InterPro" id="IPR035906">
    <property type="entry name" value="MetI-like_sf"/>
</dbReference>
<evidence type="ECO:0000256" key="4">
    <source>
        <dbReference type="ARBA" id="ARBA00022475"/>
    </source>
</evidence>
<dbReference type="AlphaFoldDB" id="A0A7H9C0E4"/>
<dbReference type="PANTHER" id="PTHR42929">
    <property type="entry name" value="INNER MEMBRANE ABC TRANSPORTER PERMEASE PROTEIN YDCU-RELATED-RELATED"/>
    <property type="match status" value="1"/>
</dbReference>
<dbReference type="InterPro" id="IPR000515">
    <property type="entry name" value="MetI-like"/>
</dbReference>
<evidence type="ECO:0000256" key="3">
    <source>
        <dbReference type="ARBA" id="ARBA00022448"/>
    </source>
</evidence>
<comment type="similarity">
    <text evidence="2">Belongs to the binding-protein-dependent transport system permease family. CysTW subfamily.</text>
</comment>
<evidence type="ECO:0000256" key="2">
    <source>
        <dbReference type="ARBA" id="ARBA00007069"/>
    </source>
</evidence>
<keyword evidence="3 8" id="KW-0813">Transport</keyword>
<sequence>MIRRLLPPLAPALAALLIFVALPMLWVLRTSFNELADGAYVVEAMTLDNYARFLGDPWYLVNTLWFSIRIALVATVISVICAYPVALYIVKTTGLQRNILMALIMAPLLIGLVTLVYGWIVIFRGGGLLNSLMIALHVYDRPVRYMWDIKGVVILLVYIGAPYVVLSLLDSLERINPYLVEAARNVGASRWTAFWKVVFPMTMPGLYAALVIVFSLNFSAFAVPLMIGDSNTQMIGLIIYREALLNNDLPFASALSVIMVAVNALILVGMAAFFGRVILNRLEAKR</sequence>
<evidence type="ECO:0000259" key="9">
    <source>
        <dbReference type="PROSITE" id="PS50928"/>
    </source>
</evidence>
<keyword evidence="6 8" id="KW-1133">Transmembrane helix</keyword>
<proteinExistence type="inferred from homology"/>
<protein>
    <submittedName>
        <fullName evidence="10">ABC transporter permease</fullName>
    </submittedName>
</protein>
<organism evidence="10 11">
    <name type="scientific">Paracoccus pantotrophus</name>
    <name type="common">Thiosphaera pantotropha</name>
    <dbReference type="NCBI Taxonomy" id="82367"/>
    <lineage>
        <taxon>Bacteria</taxon>
        <taxon>Pseudomonadati</taxon>
        <taxon>Pseudomonadota</taxon>
        <taxon>Alphaproteobacteria</taxon>
        <taxon>Rhodobacterales</taxon>
        <taxon>Paracoccaceae</taxon>
        <taxon>Paracoccus</taxon>
    </lineage>
</organism>
<name>A0A7H9C0E4_PARPN</name>
<feature type="transmembrane region" description="Helical" evidence="8">
    <location>
        <begin position="149"/>
        <end position="169"/>
    </location>
</feature>
<evidence type="ECO:0000256" key="6">
    <source>
        <dbReference type="ARBA" id="ARBA00022989"/>
    </source>
</evidence>
<feature type="transmembrane region" description="Helical" evidence="8">
    <location>
        <begin position="64"/>
        <end position="90"/>
    </location>
</feature>
<dbReference type="PANTHER" id="PTHR42929:SF1">
    <property type="entry name" value="INNER MEMBRANE ABC TRANSPORTER PERMEASE PROTEIN YDCU-RELATED"/>
    <property type="match status" value="1"/>
</dbReference>
<dbReference type="Proteomes" id="UP000509322">
    <property type="component" value="Plasmid unnamed2"/>
</dbReference>
<dbReference type="CDD" id="cd06261">
    <property type="entry name" value="TM_PBP2"/>
    <property type="match status" value="1"/>
</dbReference>
<evidence type="ECO:0000313" key="10">
    <source>
        <dbReference type="EMBL" id="QLH17080.1"/>
    </source>
</evidence>
<dbReference type="EMBL" id="CP058692">
    <property type="protein sequence ID" value="QLH17080.1"/>
    <property type="molecule type" value="Genomic_DNA"/>
</dbReference>
<keyword evidence="7 8" id="KW-0472">Membrane</keyword>
<geneLocation type="plasmid" evidence="10 11">
    <name>unnamed2</name>
</geneLocation>
<evidence type="ECO:0000256" key="5">
    <source>
        <dbReference type="ARBA" id="ARBA00022692"/>
    </source>
</evidence>
<dbReference type="Gene3D" id="1.10.3720.10">
    <property type="entry name" value="MetI-like"/>
    <property type="match status" value="1"/>
</dbReference>
<dbReference type="SUPFAM" id="SSF161098">
    <property type="entry name" value="MetI-like"/>
    <property type="match status" value="1"/>
</dbReference>
<feature type="transmembrane region" description="Helical" evidence="8">
    <location>
        <begin position="206"/>
        <end position="227"/>
    </location>
</feature>